<gene>
    <name evidence="2" type="ORF">PoMZ_06886</name>
</gene>
<dbReference type="SUPFAM" id="SSF51905">
    <property type="entry name" value="FAD/NAD(P)-binding domain"/>
    <property type="match status" value="1"/>
</dbReference>
<evidence type="ECO:0000313" key="2">
    <source>
        <dbReference type="EMBL" id="QBZ65180.1"/>
    </source>
</evidence>
<dbReference type="InterPro" id="IPR006076">
    <property type="entry name" value="FAD-dep_OxRdtase"/>
</dbReference>
<dbReference type="GO" id="GO:0005770">
    <property type="term" value="C:late endosome"/>
    <property type="evidence" value="ECO:0007669"/>
    <property type="project" value="TreeGrafter"/>
</dbReference>
<dbReference type="InterPro" id="IPR036188">
    <property type="entry name" value="FAD/NAD-bd_sf"/>
</dbReference>
<dbReference type="PANTHER" id="PTHR13847">
    <property type="entry name" value="SARCOSINE DEHYDROGENASE-RELATED"/>
    <property type="match status" value="1"/>
</dbReference>
<evidence type="ECO:0000259" key="1">
    <source>
        <dbReference type="Pfam" id="PF01266"/>
    </source>
</evidence>
<feature type="domain" description="FAD dependent oxidoreductase" evidence="1">
    <location>
        <begin position="26"/>
        <end position="400"/>
    </location>
</feature>
<dbReference type="AlphaFoldDB" id="A0A4P7NS55"/>
<dbReference type="Gene3D" id="3.50.50.60">
    <property type="entry name" value="FAD/NAD(P)-binding domain"/>
    <property type="match status" value="1"/>
</dbReference>
<dbReference type="Proteomes" id="UP000294847">
    <property type="component" value="Chromosome 6"/>
</dbReference>
<organism evidence="2 3">
    <name type="scientific">Pyricularia oryzae</name>
    <name type="common">Rice blast fungus</name>
    <name type="synonym">Magnaporthe oryzae</name>
    <dbReference type="NCBI Taxonomy" id="318829"/>
    <lineage>
        <taxon>Eukaryota</taxon>
        <taxon>Fungi</taxon>
        <taxon>Dikarya</taxon>
        <taxon>Ascomycota</taxon>
        <taxon>Pezizomycotina</taxon>
        <taxon>Sordariomycetes</taxon>
        <taxon>Sordariomycetidae</taxon>
        <taxon>Magnaporthales</taxon>
        <taxon>Pyriculariaceae</taxon>
        <taxon>Pyricularia</taxon>
    </lineage>
</organism>
<name>A0A4P7NS55_PYROR</name>
<dbReference type="GO" id="GO:0005829">
    <property type="term" value="C:cytosol"/>
    <property type="evidence" value="ECO:0007669"/>
    <property type="project" value="GOC"/>
</dbReference>
<dbReference type="GO" id="GO:0042147">
    <property type="term" value="P:retrograde transport, endosome to Golgi"/>
    <property type="evidence" value="ECO:0007669"/>
    <property type="project" value="TreeGrafter"/>
</dbReference>
<proteinExistence type="predicted"/>
<protein>
    <recommendedName>
        <fullName evidence="1">FAD dependent oxidoreductase domain-containing protein</fullName>
    </recommendedName>
</protein>
<evidence type="ECO:0000313" key="3">
    <source>
        <dbReference type="Proteomes" id="UP000294847"/>
    </source>
</evidence>
<dbReference type="PANTHER" id="PTHR13847:SF150">
    <property type="entry name" value="OXIDOREDUCTASE TDA3-RELATED"/>
    <property type="match status" value="1"/>
</dbReference>
<dbReference type="Pfam" id="PF01266">
    <property type="entry name" value="DAO"/>
    <property type="match status" value="1"/>
</dbReference>
<sequence>MIVKKLARMASSVSITAGSLSPPRHTVIIGGGIVGASTLYYAAKNPIRGKSSPPSRLTLIEASSELAPGASGKSGGFLALDWHGTATSSLAELSYRLHREIAKEGNGGERWGYRAVETLQVNIDTTKSRSKCPKELNWVDPSIVTSTSTLGSSDTTAQVTPKHLVEYMVEAALKHDGVEARLATAATSLDLDDQGKVRGLRVRNPQGQDDYIECDCIVVAAGPWTGSLLNSLLPGDSSNKVPAQMIRKGKTIDGSRAHSIVVRGTRPTTEHCLFTDMKYVPKNSAEKHVRAGAPEVYARGDGTVYVCGGSDDVALPKTADEVTYDKAQTAKLVEQIRVISPEILGESATIEKEQACYLPGGSFNGPLIDGSSEHGLYIAAGHTCWGITLGPGTGLVMAEMIFEGKALSADVDMLKA</sequence>
<dbReference type="Gene3D" id="3.30.9.10">
    <property type="entry name" value="D-Amino Acid Oxidase, subunit A, domain 2"/>
    <property type="match status" value="1"/>
</dbReference>
<accession>A0A4P7NS55</accession>
<dbReference type="EMBL" id="CP034209">
    <property type="protein sequence ID" value="QBZ65180.1"/>
    <property type="molecule type" value="Genomic_DNA"/>
</dbReference>
<reference evidence="2 3" key="1">
    <citation type="journal article" date="2019" name="Mol. Biol. Evol.">
        <title>Blast fungal genomes show frequent chromosomal changes, gene gains and losses, and effector gene turnover.</title>
        <authorList>
            <person name="Gomez Luciano L.B."/>
            <person name="Jason Tsai I."/>
            <person name="Chuma I."/>
            <person name="Tosa Y."/>
            <person name="Chen Y.H."/>
            <person name="Li J.Y."/>
            <person name="Li M.Y."/>
            <person name="Jade Lu M.Y."/>
            <person name="Nakayashiki H."/>
            <person name="Li W.H."/>
        </authorList>
    </citation>
    <scope>NUCLEOTIDE SEQUENCE [LARGE SCALE GENOMIC DNA]</scope>
    <source>
        <strain evidence="2">MZ5-1-6</strain>
    </source>
</reference>